<evidence type="ECO:0000256" key="1">
    <source>
        <dbReference type="SAM" id="MobiDB-lite"/>
    </source>
</evidence>
<dbReference type="Proteomes" id="UP001341281">
    <property type="component" value="Chromosome 01"/>
</dbReference>
<keyword evidence="2" id="KW-0472">Membrane</keyword>
<organism evidence="3 4">
    <name type="scientific">Paspalum notatum var. saurae</name>
    <dbReference type="NCBI Taxonomy" id="547442"/>
    <lineage>
        <taxon>Eukaryota</taxon>
        <taxon>Viridiplantae</taxon>
        <taxon>Streptophyta</taxon>
        <taxon>Embryophyta</taxon>
        <taxon>Tracheophyta</taxon>
        <taxon>Spermatophyta</taxon>
        <taxon>Magnoliopsida</taxon>
        <taxon>Liliopsida</taxon>
        <taxon>Poales</taxon>
        <taxon>Poaceae</taxon>
        <taxon>PACMAD clade</taxon>
        <taxon>Panicoideae</taxon>
        <taxon>Andropogonodae</taxon>
        <taxon>Paspaleae</taxon>
        <taxon>Paspalinae</taxon>
        <taxon>Paspalum</taxon>
    </lineage>
</organism>
<sequence>MAPARATPGAPASPTHPPSRPGLGPRRARSSCRPLIQACAILAPPANPAARDPRAPARVLPPPAMGTLHLLPPRPCSHARRLRLQNLAAFPAPTRPSACRSLAAVTPTRALAHVGTAASLSSPGIGHARCCLTLARAPRPDRSTWRRGFERKPAPRHRSRTLSTAAASAESEPPKRHCPILGPSLRRHPVPHAASTFVPNILHRPHREATSSSWSSPTPSARTQAGRFMIGTSRGPFFFIVSLGLILSWSATAKNLKQ</sequence>
<keyword evidence="2" id="KW-0812">Transmembrane</keyword>
<feature type="region of interest" description="Disordered" evidence="1">
    <location>
        <begin position="1"/>
        <end position="29"/>
    </location>
</feature>
<evidence type="ECO:0000313" key="4">
    <source>
        <dbReference type="Proteomes" id="UP001341281"/>
    </source>
</evidence>
<feature type="region of interest" description="Disordered" evidence="1">
    <location>
        <begin position="142"/>
        <end position="176"/>
    </location>
</feature>
<dbReference type="EMBL" id="CP144745">
    <property type="protein sequence ID" value="WVZ54895.1"/>
    <property type="molecule type" value="Genomic_DNA"/>
</dbReference>
<dbReference type="AlphaFoldDB" id="A0AAQ3PQL4"/>
<proteinExistence type="predicted"/>
<accession>A0AAQ3PQL4</accession>
<feature type="compositionally biased region" description="Low complexity" evidence="1">
    <location>
        <begin position="161"/>
        <end position="171"/>
    </location>
</feature>
<keyword evidence="4" id="KW-1185">Reference proteome</keyword>
<name>A0AAQ3PQL4_PASNO</name>
<protein>
    <submittedName>
        <fullName evidence="3">Uncharacterized protein</fullName>
    </submittedName>
</protein>
<feature type="compositionally biased region" description="Basic and acidic residues" evidence="1">
    <location>
        <begin position="142"/>
        <end position="153"/>
    </location>
</feature>
<evidence type="ECO:0000313" key="3">
    <source>
        <dbReference type="EMBL" id="WVZ54895.1"/>
    </source>
</evidence>
<keyword evidence="2" id="KW-1133">Transmembrane helix</keyword>
<feature type="transmembrane region" description="Helical" evidence="2">
    <location>
        <begin position="237"/>
        <end position="256"/>
    </location>
</feature>
<reference evidence="3 4" key="1">
    <citation type="submission" date="2024-02" db="EMBL/GenBank/DDBJ databases">
        <title>High-quality chromosome-scale genome assembly of Pensacola bahiagrass (Paspalum notatum Flugge var. saurae).</title>
        <authorList>
            <person name="Vega J.M."/>
            <person name="Podio M."/>
            <person name="Orjuela J."/>
            <person name="Siena L.A."/>
            <person name="Pessino S.C."/>
            <person name="Combes M.C."/>
            <person name="Mariac C."/>
            <person name="Albertini E."/>
            <person name="Pupilli F."/>
            <person name="Ortiz J.P.A."/>
            <person name="Leblanc O."/>
        </authorList>
    </citation>
    <scope>NUCLEOTIDE SEQUENCE [LARGE SCALE GENOMIC DNA]</scope>
    <source>
        <strain evidence="3">R1</strain>
        <tissue evidence="3">Leaf</tissue>
    </source>
</reference>
<gene>
    <name evidence="3" type="ORF">U9M48_005635</name>
</gene>
<evidence type="ECO:0000256" key="2">
    <source>
        <dbReference type="SAM" id="Phobius"/>
    </source>
</evidence>